<dbReference type="Proteomes" id="UP000019277">
    <property type="component" value="Unassembled WGS sequence"/>
</dbReference>
<gene>
    <name evidence="1" type="ORF">UO65_4046</name>
</gene>
<evidence type="ECO:0008006" key="3">
    <source>
        <dbReference type="Google" id="ProtNLM"/>
    </source>
</evidence>
<accession>W7IV63</accession>
<protein>
    <recommendedName>
        <fullName evidence="3">Polyketide cyclase/dehydrase</fullName>
    </recommendedName>
</protein>
<dbReference type="STRING" id="909613.UO65_4046"/>
<dbReference type="SUPFAM" id="SSF55961">
    <property type="entry name" value="Bet v1-like"/>
    <property type="match status" value="1"/>
</dbReference>
<dbReference type="EMBL" id="AYXG01000148">
    <property type="protein sequence ID" value="EWC60622.1"/>
    <property type="molecule type" value="Genomic_DNA"/>
</dbReference>
<dbReference type="PATRIC" id="fig|909613.9.peg.4046"/>
<organism evidence="1 2">
    <name type="scientific">Actinokineospora spheciospongiae</name>
    <dbReference type="NCBI Taxonomy" id="909613"/>
    <lineage>
        <taxon>Bacteria</taxon>
        <taxon>Bacillati</taxon>
        <taxon>Actinomycetota</taxon>
        <taxon>Actinomycetes</taxon>
        <taxon>Pseudonocardiales</taxon>
        <taxon>Pseudonocardiaceae</taxon>
        <taxon>Actinokineospora</taxon>
    </lineage>
</organism>
<dbReference type="AlphaFoldDB" id="W7IV63"/>
<dbReference type="CDD" id="cd07812">
    <property type="entry name" value="SRPBCC"/>
    <property type="match status" value="1"/>
</dbReference>
<dbReference type="Gene3D" id="3.30.530.20">
    <property type="match status" value="1"/>
</dbReference>
<comment type="caution">
    <text evidence="1">The sequence shown here is derived from an EMBL/GenBank/DDBJ whole genome shotgun (WGS) entry which is preliminary data.</text>
</comment>
<sequence length="133" mass="14650">MWGVIADGWSYAGWVVGASHIRKVDAGWPALGTRIHHSVGAWPVTIDDTTEVVRVDPGRMIELTARAWPTGEALVRLELEPQGPARTRMRMVEQARSGPARLLPKPVQDALLKPRNVEALSRLSDLALRRSGD</sequence>
<keyword evidence="2" id="KW-1185">Reference proteome</keyword>
<name>W7IV63_9PSEU</name>
<evidence type="ECO:0000313" key="2">
    <source>
        <dbReference type="Proteomes" id="UP000019277"/>
    </source>
</evidence>
<proteinExistence type="predicted"/>
<dbReference type="eggNOG" id="COG3832">
    <property type="taxonomic scope" value="Bacteria"/>
</dbReference>
<dbReference type="InterPro" id="IPR023393">
    <property type="entry name" value="START-like_dom_sf"/>
</dbReference>
<reference evidence="1 2" key="1">
    <citation type="journal article" date="2014" name="Genome Announc.">
        <title>Draft Genome Sequence of the Antitrypanosomally Active Sponge-Associated Bacterium Actinokineospora sp. Strain EG49.</title>
        <authorList>
            <person name="Harjes J."/>
            <person name="Ryu T."/>
            <person name="Abdelmohsen U.R."/>
            <person name="Moitinho-Silva L."/>
            <person name="Horn H."/>
            <person name="Ravasi T."/>
            <person name="Hentschel U."/>
        </authorList>
    </citation>
    <scope>NUCLEOTIDE SEQUENCE [LARGE SCALE GENOMIC DNA]</scope>
    <source>
        <strain evidence="1 2">EG49</strain>
    </source>
</reference>
<evidence type="ECO:0000313" key="1">
    <source>
        <dbReference type="EMBL" id="EWC60622.1"/>
    </source>
</evidence>